<evidence type="ECO:0000256" key="3">
    <source>
        <dbReference type="ARBA" id="ARBA00022475"/>
    </source>
</evidence>
<dbReference type="InterPro" id="IPR000515">
    <property type="entry name" value="MetI-like"/>
</dbReference>
<evidence type="ECO:0000256" key="4">
    <source>
        <dbReference type="ARBA" id="ARBA00022692"/>
    </source>
</evidence>
<keyword evidence="10" id="KW-1185">Reference proteome</keyword>
<accession>A0A5C5BEE2</accession>
<dbReference type="InterPro" id="IPR035906">
    <property type="entry name" value="MetI-like_sf"/>
</dbReference>
<dbReference type="SUPFAM" id="SSF161098">
    <property type="entry name" value="MetI-like"/>
    <property type="match status" value="1"/>
</dbReference>
<evidence type="ECO:0000256" key="1">
    <source>
        <dbReference type="ARBA" id="ARBA00004651"/>
    </source>
</evidence>
<keyword evidence="4 7" id="KW-0812">Transmembrane</keyword>
<evidence type="ECO:0000256" key="2">
    <source>
        <dbReference type="ARBA" id="ARBA00022448"/>
    </source>
</evidence>
<feature type="transmembrane region" description="Helical" evidence="7">
    <location>
        <begin position="185"/>
        <end position="209"/>
    </location>
</feature>
<dbReference type="GO" id="GO:0005886">
    <property type="term" value="C:plasma membrane"/>
    <property type="evidence" value="ECO:0007669"/>
    <property type="project" value="UniProtKB-SubCell"/>
</dbReference>
<evidence type="ECO:0000256" key="7">
    <source>
        <dbReference type="RuleBase" id="RU363032"/>
    </source>
</evidence>
<dbReference type="Pfam" id="PF00528">
    <property type="entry name" value="BPD_transp_1"/>
    <property type="match status" value="1"/>
</dbReference>
<dbReference type="Gene3D" id="1.10.3720.10">
    <property type="entry name" value="MetI-like"/>
    <property type="match status" value="1"/>
</dbReference>
<dbReference type="CDD" id="cd06261">
    <property type="entry name" value="TM_PBP2"/>
    <property type="match status" value="1"/>
</dbReference>
<evidence type="ECO:0000256" key="6">
    <source>
        <dbReference type="ARBA" id="ARBA00023136"/>
    </source>
</evidence>
<keyword evidence="3" id="KW-1003">Cell membrane</keyword>
<feature type="transmembrane region" description="Helical" evidence="7">
    <location>
        <begin position="147"/>
        <end position="165"/>
    </location>
</feature>
<feature type="transmembrane region" description="Helical" evidence="7">
    <location>
        <begin position="115"/>
        <end position="135"/>
    </location>
</feature>
<protein>
    <submittedName>
        <fullName evidence="9">Carbohydrate ABC transporter permease</fullName>
    </submittedName>
</protein>
<comment type="caution">
    <text evidence="9">The sequence shown here is derived from an EMBL/GenBank/DDBJ whole genome shotgun (WGS) entry which is preliminary data.</text>
</comment>
<keyword evidence="6 7" id="KW-0472">Membrane</keyword>
<name>A0A5C5BEE2_9MICO</name>
<dbReference type="Proteomes" id="UP000313849">
    <property type="component" value="Unassembled WGS sequence"/>
</dbReference>
<feature type="transmembrane region" description="Helical" evidence="7">
    <location>
        <begin position="12"/>
        <end position="39"/>
    </location>
</feature>
<feature type="domain" description="ABC transmembrane type-1" evidence="8">
    <location>
        <begin position="78"/>
        <end position="289"/>
    </location>
</feature>
<dbReference type="PANTHER" id="PTHR43744:SF9">
    <property type="entry name" value="POLYGALACTURONAN_RHAMNOGALACTURONAN TRANSPORT SYSTEM PERMEASE PROTEIN YTCP"/>
    <property type="match status" value="1"/>
</dbReference>
<sequence length="300" mass="33802">MTTKVRYHRPGDIVFAALVAVSIVLIVFVTLYPIFFVAIASISQPQLVQGGQVWFFPRGINWFGYEQILGDQRIWTGYRNTIVYTVLGTAVNMLVTIPAAYALSRREFAARRPLMFFFAFTMFFNGGLIPTYLLYRDLNLLDNMWVFILPSALNVYNLIIARAFYENSIPEELHEAATLDGSDEFRFFFTIAIPLSKAILSVIMLYYLVQHWNDFFTGLVFIRDYAKQPLQIVLRDILISNTAFAGGAGGAGGTGGGYGQQYADQIKYGVIIVSSLPVIMLYPFLQKYFEKGVMIGSVKG</sequence>
<dbReference type="EMBL" id="VENP01000007">
    <property type="protein sequence ID" value="TNU76431.1"/>
    <property type="molecule type" value="Genomic_DNA"/>
</dbReference>
<keyword evidence="2 7" id="KW-0813">Transport</keyword>
<organism evidence="9 10">
    <name type="scientific">Miniimonas arenae</name>
    <dbReference type="NCBI Taxonomy" id="676201"/>
    <lineage>
        <taxon>Bacteria</taxon>
        <taxon>Bacillati</taxon>
        <taxon>Actinomycetota</taxon>
        <taxon>Actinomycetes</taxon>
        <taxon>Micrococcales</taxon>
        <taxon>Beutenbergiaceae</taxon>
        <taxon>Miniimonas</taxon>
    </lineage>
</organism>
<proteinExistence type="inferred from homology"/>
<keyword evidence="5 7" id="KW-1133">Transmembrane helix</keyword>
<evidence type="ECO:0000313" key="9">
    <source>
        <dbReference type="EMBL" id="TNU76431.1"/>
    </source>
</evidence>
<dbReference type="RefSeq" id="WP_108718261.1">
    <property type="nucleotide sequence ID" value="NZ_VENP01000007.1"/>
</dbReference>
<gene>
    <name evidence="9" type="ORF">FH969_03405</name>
</gene>
<comment type="similarity">
    <text evidence="7">Belongs to the binding-protein-dependent transport system permease family.</text>
</comment>
<comment type="subcellular location">
    <subcellularLocation>
        <location evidence="1 7">Cell membrane</location>
        <topology evidence="1 7">Multi-pass membrane protein</topology>
    </subcellularLocation>
</comment>
<feature type="transmembrane region" description="Helical" evidence="7">
    <location>
        <begin position="82"/>
        <end position="103"/>
    </location>
</feature>
<dbReference type="PANTHER" id="PTHR43744">
    <property type="entry name" value="ABC TRANSPORTER PERMEASE PROTEIN MG189-RELATED-RELATED"/>
    <property type="match status" value="1"/>
</dbReference>
<feature type="transmembrane region" description="Helical" evidence="7">
    <location>
        <begin position="266"/>
        <end position="285"/>
    </location>
</feature>
<dbReference type="PROSITE" id="PS50928">
    <property type="entry name" value="ABC_TM1"/>
    <property type="match status" value="1"/>
</dbReference>
<dbReference type="OrthoDB" id="2063054at2"/>
<dbReference type="AlphaFoldDB" id="A0A5C5BEE2"/>
<evidence type="ECO:0000313" key="10">
    <source>
        <dbReference type="Proteomes" id="UP000313849"/>
    </source>
</evidence>
<evidence type="ECO:0000259" key="8">
    <source>
        <dbReference type="PROSITE" id="PS50928"/>
    </source>
</evidence>
<reference evidence="9 10" key="1">
    <citation type="submission" date="2019-06" db="EMBL/GenBank/DDBJ databases">
        <title>Draft genome sequence of Miniimonas arenae KCTC 19750T isolated from sea sand.</title>
        <authorList>
            <person name="Park S.-J."/>
        </authorList>
    </citation>
    <scope>NUCLEOTIDE SEQUENCE [LARGE SCALE GENOMIC DNA]</scope>
    <source>
        <strain evidence="9 10">KCTC 19750</strain>
    </source>
</reference>
<dbReference type="GO" id="GO:0055085">
    <property type="term" value="P:transmembrane transport"/>
    <property type="evidence" value="ECO:0007669"/>
    <property type="project" value="InterPro"/>
</dbReference>
<evidence type="ECO:0000256" key="5">
    <source>
        <dbReference type="ARBA" id="ARBA00022989"/>
    </source>
</evidence>